<evidence type="ECO:0000313" key="1">
    <source>
        <dbReference type="EMBL" id="KAI3815816.1"/>
    </source>
</evidence>
<comment type="caution">
    <text evidence="1">The sequence shown here is derived from an EMBL/GenBank/DDBJ whole genome shotgun (WGS) entry which is preliminary data.</text>
</comment>
<reference evidence="1 2" key="2">
    <citation type="journal article" date="2022" name="Mol. Ecol. Resour.">
        <title>The genomes of chicory, endive, great burdock and yacon provide insights into Asteraceae paleo-polyploidization history and plant inulin production.</title>
        <authorList>
            <person name="Fan W."/>
            <person name="Wang S."/>
            <person name="Wang H."/>
            <person name="Wang A."/>
            <person name="Jiang F."/>
            <person name="Liu H."/>
            <person name="Zhao H."/>
            <person name="Xu D."/>
            <person name="Zhang Y."/>
        </authorList>
    </citation>
    <scope>NUCLEOTIDE SEQUENCE [LARGE SCALE GENOMIC DNA]</scope>
    <source>
        <strain evidence="2">cv. Yunnan</strain>
        <tissue evidence="1">Leaves</tissue>
    </source>
</reference>
<evidence type="ECO:0000313" key="2">
    <source>
        <dbReference type="Proteomes" id="UP001056120"/>
    </source>
</evidence>
<protein>
    <submittedName>
        <fullName evidence="1">Uncharacterized protein</fullName>
    </submittedName>
</protein>
<keyword evidence="2" id="KW-1185">Reference proteome</keyword>
<reference evidence="2" key="1">
    <citation type="journal article" date="2022" name="Mol. Ecol. Resour.">
        <title>The genomes of chicory, endive, great burdock and yacon provide insights into Asteraceae palaeo-polyploidization history and plant inulin production.</title>
        <authorList>
            <person name="Fan W."/>
            <person name="Wang S."/>
            <person name="Wang H."/>
            <person name="Wang A."/>
            <person name="Jiang F."/>
            <person name="Liu H."/>
            <person name="Zhao H."/>
            <person name="Xu D."/>
            <person name="Zhang Y."/>
        </authorList>
    </citation>
    <scope>NUCLEOTIDE SEQUENCE [LARGE SCALE GENOMIC DNA]</scope>
    <source>
        <strain evidence="2">cv. Yunnan</strain>
    </source>
</reference>
<name>A0ACB9J7V9_9ASTR</name>
<sequence>MEVATIFLLAFSLRFFRKSFAVELSSSESRYLGIRYKKISVSTLVWVANREQPLGSASALVLKIKDPAILVLFKNMSMIWSSNKTMESRNATAKLHDTGNLVLMDQHEKVLWQSFDYPTEHWLPGMKIGTDYLRGVEWHLSSWKSSQHPVVGEFTWGADVHGYPERKLKQGSRVILRGEPWSNQRFSRISEFNGNLTVTYNMWVEAGMNWQLGASFSQDICDTYNICSAYGSCIHNMTEQSCVCFDETRFEPRSKKAWKMADWSVAQSNSIMKGGNIKIILPVIFTGVLIGFISSWLWHARKNKNHAEPIEEGVILNVSKSPEDAMELPQFKFSTIVNATANFSPENKLGEGGFGPVYKC</sequence>
<organism evidence="1 2">
    <name type="scientific">Smallanthus sonchifolius</name>
    <dbReference type="NCBI Taxonomy" id="185202"/>
    <lineage>
        <taxon>Eukaryota</taxon>
        <taxon>Viridiplantae</taxon>
        <taxon>Streptophyta</taxon>
        <taxon>Embryophyta</taxon>
        <taxon>Tracheophyta</taxon>
        <taxon>Spermatophyta</taxon>
        <taxon>Magnoliopsida</taxon>
        <taxon>eudicotyledons</taxon>
        <taxon>Gunneridae</taxon>
        <taxon>Pentapetalae</taxon>
        <taxon>asterids</taxon>
        <taxon>campanulids</taxon>
        <taxon>Asterales</taxon>
        <taxon>Asteraceae</taxon>
        <taxon>Asteroideae</taxon>
        <taxon>Heliantheae alliance</taxon>
        <taxon>Millerieae</taxon>
        <taxon>Smallanthus</taxon>
    </lineage>
</organism>
<accession>A0ACB9J7V9</accession>
<gene>
    <name evidence="1" type="ORF">L1987_15498</name>
</gene>
<dbReference type="Proteomes" id="UP001056120">
    <property type="component" value="Linkage Group LG05"/>
</dbReference>
<proteinExistence type="predicted"/>
<dbReference type="EMBL" id="CM042022">
    <property type="protein sequence ID" value="KAI3815816.1"/>
    <property type="molecule type" value="Genomic_DNA"/>
</dbReference>